<dbReference type="Pfam" id="PF24874">
    <property type="entry name" value="Piezo_THU9_anchor"/>
    <property type="match status" value="1"/>
</dbReference>
<dbReference type="VEuPathDB" id="FungiDB:H310_10493"/>
<feature type="transmembrane region" description="Helical" evidence="2">
    <location>
        <begin position="462"/>
        <end position="483"/>
    </location>
</feature>
<gene>
    <name evidence="5" type="ORF">DYB32_010739</name>
</gene>
<feature type="non-terminal residue" evidence="5">
    <location>
        <position position="1"/>
    </location>
</feature>
<comment type="caution">
    <text evidence="5">The sequence shown here is derived from an EMBL/GenBank/DDBJ whole genome shotgun (WGS) entry which is preliminary data.</text>
</comment>
<feature type="compositionally biased region" description="Polar residues" evidence="1">
    <location>
        <begin position="147"/>
        <end position="163"/>
    </location>
</feature>
<protein>
    <submittedName>
        <fullName evidence="5">Uncharacterized protein</fullName>
    </submittedName>
</protein>
<dbReference type="InterPro" id="IPR056770">
    <property type="entry name" value="Piezo_THU9_anchor"/>
</dbReference>
<feature type="compositionally biased region" description="Basic and acidic residues" evidence="1">
    <location>
        <begin position="165"/>
        <end position="177"/>
    </location>
</feature>
<organism evidence="5 6">
    <name type="scientific">Aphanomyces invadans</name>
    <dbReference type="NCBI Taxonomy" id="157072"/>
    <lineage>
        <taxon>Eukaryota</taxon>
        <taxon>Sar</taxon>
        <taxon>Stramenopiles</taxon>
        <taxon>Oomycota</taxon>
        <taxon>Saprolegniomycetes</taxon>
        <taxon>Saprolegniales</taxon>
        <taxon>Verrucalvaceae</taxon>
        <taxon>Aphanomyces</taxon>
    </lineage>
</organism>
<feature type="transmembrane region" description="Helical" evidence="2">
    <location>
        <begin position="741"/>
        <end position="761"/>
    </location>
</feature>
<feature type="non-terminal residue" evidence="5">
    <location>
        <position position="793"/>
    </location>
</feature>
<feature type="transmembrane region" description="Helical" evidence="2">
    <location>
        <begin position="241"/>
        <end position="263"/>
    </location>
</feature>
<accession>A0A418AF49</accession>
<dbReference type="InterPro" id="IPR031334">
    <property type="entry name" value="Piezo_cap_dom"/>
</dbReference>
<keyword evidence="6" id="KW-1185">Reference proteome</keyword>
<feature type="transmembrane region" description="Helical" evidence="2">
    <location>
        <begin position="283"/>
        <end position="301"/>
    </location>
</feature>
<evidence type="ECO:0000259" key="4">
    <source>
        <dbReference type="Pfam" id="PF24874"/>
    </source>
</evidence>
<dbReference type="GO" id="GO:0008381">
    <property type="term" value="F:mechanosensitive monoatomic ion channel activity"/>
    <property type="evidence" value="ECO:0007669"/>
    <property type="project" value="InterPro"/>
</dbReference>
<dbReference type="GO" id="GO:0050982">
    <property type="term" value="P:detection of mechanical stimulus"/>
    <property type="evidence" value="ECO:0007669"/>
    <property type="project" value="TreeGrafter"/>
</dbReference>
<evidence type="ECO:0000256" key="2">
    <source>
        <dbReference type="SAM" id="Phobius"/>
    </source>
</evidence>
<keyword evidence="2" id="KW-0472">Membrane</keyword>
<reference evidence="5 6" key="1">
    <citation type="submission" date="2018-08" db="EMBL/GenBank/DDBJ databases">
        <title>Aphanomyces genome sequencing and annotation.</title>
        <authorList>
            <person name="Minardi D."/>
            <person name="Oidtmann B."/>
            <person name="Van Der Giezen M."/>
            <person name="Studholme D.J."/>
        </authorList>
    </citation>
    <scope>NUCLEOTIDE SEQUENCE [LARGE SCALE GENOMIC DNA]</scope>
    <source>
        <strain evidence="5 6">NJM0002</strain>
    </source>
</reference>
<dbReference type="Pfam" id="PF12166">
    <property type="entry name" value="Piezo_cap"/>
    <property type="match status" value="1"/>
</dbReference>
<evidence type="ECO:0000313" key="6">
    <source>
        <dbReference type="Proteomes" id="UP000285060"/>
    </source>
</evidence>
<dbReference type="PANTHER" id="PTHR13167:SF25">
    <property type="entry name" value="PIEZO-TYPE MECHANOSENSITIVE ION CHANNEL COMPONENT"/>
    <property type="match status" value="1"/>
</dbReference>
<feature type="domain" description="Piezo non-specific cation channel cap" evidence="3">
    <location>
        <begin position="512"/>
        <end position="788"/>
    </location>
</feature>
<dbReference type="Proteomes" id="UP000285060">
    <property type="component" value="Unassembled WGS sequence"/>
</dbReference>
<dbReference type="GO" id="GO:0071260">
    <property type="term" value="P:cellular response to mechanical stimulus"/>
    <property type="evidence" value="ECO:0007669"/>
    <property type="project" value="TreeGrafter"/>
</dbReference>
<keyword evidence="2" id="KW-0812">Transmembrane</keyword>
<feature type="compositionally biased region" description="Basic and acidic residues" evidence="1">
    <location>
        <begin position="37"/>
        <end position="51"/>
    </location>
</feature>
<dbReference type="GO" id="GO:0042391">
    <property type="term" value="P:regulation of membrane potential"/>
    <property type="evidence" value="ECO:0007669"/>
    <property type="project" value="TreeGrafter"/>
</dbReference>
<sequence>PPGFQPAGVSSSKAVAFEEAESDKSASIESNGGELSSTHDVHMIHSSDGGDRSASSPRVPDDAISPREALLRAQYAHLQQQDSLYHDTVDVGQDVDSPHLSTRHDFGEADDDNSDGVSAAPHTRVMSPREALLRAQSTSMRRVASTAAETSPRTHVLQSQRSKQVSRDGSSERLDANEAPMDHVAHAPTIVTKRQHKLVERVHRSFPGVVAFVNRLWPPTPENWDKDMANAMLCTKPGRDYLGGMLVLPFVCIVYAFLFFKFFGEPLRDDSFSINVSDSMLNGYMVLIVLFELAIMMWDRAAFVVGSVKVKAALHYTVLVGVHLGLWIMLPVYSQSYFQQRVGLQVFYFLHCVYLWLSASQIKHGYVVFRSNHYSKKAVDKTSLADEVFGKVFKVYMFIPFAFEIRCLLDWMCSTTSLNKDMWLLLEETAATLYLVRQEMDERIRDAVYLKGNKRHPVVQKFFTGGVILVVMLLCVVAPLAMFSSLNPTTVENEIKSTAVVFGLVQQDGTLQQFYANGDTNSDKYTGLNIKASDTVIQKNSYASYSNDVWASSPPLRRNLVARINSTETLKWSLRLTFTRDGPEGNQVVSTSFEKDLTPMDRVLLMNMVLNKGSTADPVRTPPSSNSTLVLSTTNQTSISITTDTITMPSIRIAQFYSPVLKVGASTNPVVRSLYAMRDVEVQRNAEDGVSWWVLRSPDPAGNSKNGIAVQCFDRSGADKDGFCVITISDNIVTGLTKLGIGSYGLTAVYIFVVFTVGAFFKDMLRGAMYTVLYQELPNPNDLMDLVEVRGPV</sequence>
<proteinExistence type="predicted"/>
<keyword evidence="2" id="KW-1133">Transmembrane helix</keyword>
<name>A0A418AF49_9STRA</name>
<feature type="compositionally biased region" description="Polar residues" evidence="1">
    <location>
        <begin position="25"/>
        <end position="36"/>
    </location>
</feature>
<feature type="region of interest" description="Disordered" evidence="1">
    <location>
        <begin position="90"/>
        <end position="177"/>
    </location>
</feature>
<evidence type="ECO:0000259" key="3">
    <source>
        <dbReference type="Pfam" id="PF12166"/>
    </source>
</evidence>
<dbReference type="GO" id="GO:0005261">
    <property type="term" value="F:monoatomic cation channel activity"/>
    <property type="evidence" value="ECO:0007669"/>
    <property type="project" value="TreeGrafter"/>
</dbReference>
<dbReference type="InterPro" id="IPR027272">
    <property type="entry name" value="Piezo"/>
</dbReference>
<evidence type="ECO:0000313" key="5">
    <source>
        <dbReference type="EMBL" id="RHY15619.1"/>
    </source>
</evidence>
<feature type="transmembrane region" description="Helical" evidence="2">
    <location>
        <begin position="313"/>
        <end position="334"/>
    </location>
</feature>
<dbReference type="AlphaFoldDB" id="A0A418AF49"/>
<dbReference type="EMBL" id="QUSY01003928">
    <property type="protein sequence ID" value="RHY15619.1"/>
    <property type="molecule type" value="Genomic_DNA"/>
</dbReference>
<dbReference type="GO" id="GO:0016020">
    <property type="term" value="C:membrane"/>
    <property type="evidence" value="ECO:0007669"/>
    <property type="project" value="InterPro"/>
</dbReference>
<feature type="domain" description="Piezo THU9 and anchor" evidence="4">
    <location>
        <begin position="240"/>
        <end position="484"/>
    </location>
</feature>
<evidence type="ECO:0000256" key="1">
    <source>
        <dbReference type="SAM" id="MobiDB-lite"/>
    </source>
</evidence>
<feature type="region of interest" description="Disordered" evidence="1">
    <location>
        <begin position="1"/>
        <end position="62"/>
    </location>
</feature>
<dbReference type="PANTHER" id="PTHR13167">
    <property type="entry name" value="PIEZO-TYPE MECHANOSENSITIVE ION CHANNEL COMPONENT"/>
    <property type="match status" value="1"/>
</dbReference>